<protein>
    <submittedName>
        <fullName evidence="2">Phospholipase/carboxylesterase</fullName>
    </submittedName>
</protein>
<sequence>MASVPESWQARGVPIDDRAAIWSSAPENRAGRPLLVLLHGNAGREDDLLWLRSYLPPECVTVALRGPVAHGPGYAWFRVGSTSPDPPAPLLASGADPVLDWIAAHRADSTQVGIVGWSQGGAIAVHALRRRPTAVDLAVTLAGFLGVGDEEGDAALRELRPQVFWGHGRLDDVILPADVERMAAFLPAHTTLTEVEYPDLGHEVSETEAADAGVFVQAQLV</sequence>
<dbReference type="InterPro" id="IPR003140">
    <property type="entry name" value="PLipase/COase/thioEstase"/>
</dbReference>
<dbReference type="EMBL" id="AP027731">
    <property type="protein sequence ID" value="BDZ46906.1"/>
    <property type="molecule type" value="Genomic_DNA"/>
</dbReference>
<dbReference type="Gene3D" id="3.40.50.1820">
    <property type="entry name" value="alpha/beta hydrolase"/>
    <property type="match status" value="1"/>
</dbReference>
<keyword evidence="3" id="KW-1185">Reference proteome</keyword>
<dbReference type="SUPFAM" id="SSF53474">
    <property type="entry name" value="alpha/beta-Hydrolases"/>
    <property type="match status" value="1"/>
</dbReference>
<feature type="domain" description="Phospholipase/carboxylesterase/thioesterase" evidence="1">
    <location>
        <begin position="107"/>
        <end position="218"/>
    </location>
</feature>
<organism evidence="2 3">
    <name type="scientific">Naasia aerilata</name>
    <dbReference type="NCBI Taxonomy" id="1162966"/>
    <lineage>
        <taxon>Bacteria</taxon>
        <taxon>Bacillati</taxon>
        <taxon>Actinomycetota</taxon>
        <taxon>Actinomycetes</taxon>
        <taxon>Micrococcales</taxon>
        <taxon>Microbacteriaceae</taxon>
        <taxon>Naasia</taxon>
    </lineage>
</organism>
<dbReference type="Pfam" id="PF02230">
    <property type="entry name" value="Abhydrolase_2"/>
    <property type="match status" value="1"/>
</dbReference>
<accession>A0ABN6XTB6</accession>
<evidence type="ECO:0000259" key="1">
    <source>
        <dbReference type="Pfam" id="PF02230"/>
    </source>
</evidence>
<reference evidence="3" key="1">
    <citation type="journal article" date="2019" name="Int. J. Syst. Evol. Microbiol.">
        <title>The Global Catalogue of Microorganisms (GCM) 10K type strain sequencing project: providing services to taxonomists for standard genome sequencing and annotation.</title>
        <authorList>
            <consortium name="The Broad Institute Genomics Platform"/>
            <consortium name="The Broad Institute Genome Sequencing Center for Infectious Disease"/>
            <person name="Wu L."/>
            <person name="Ma J."/>
        </authorList>
    </citation>
    <scope>NUCLEOTIDE SEQUENCE [LARGE SCALE GENOMIC DNA]</scope>
    <source>
        <strain evidence="3">NBRC 108725</strain>
    </source>
</reference>
<name>A0ABN6XTB6_9MICO</name>
<dbReference type="InterPro" id="IPR029058">
    <property type="entry name" value="AB_hydrolase_fold"/>
</dbReference>
<proteinExistence type="predicted"/>
<gene>
    <name evidence="2" type="ORF">GCM10025866_28150</name>
</gene>
<evidence type="ECO:0000313" key="2">
    <source>
        <dbReference type="EMBL" id="BDZ46906.1"/>
    </source>
</evidence>
<evidence type="ECO:0000313" key="3">
    <source>
        <dbReference type="Proteomes" id="UP001321498"/>
    </source>
</evidence>
<dbReference type="Proteomes" id="UP001321498">
    <property type="component" value="Chromosome"/>
</dbReference>